<keyword evidence="2" id="KW-1185">Reference proteome</keyword>
<proteinExistence type="predicted"/>
<organism evidence="1 2">
    <name type="scientific">Tanacetum coccineum</name>
    <dbReference type="NCBI Taxonomy" id="301880"/>
    <lineage>
        <taxon>Eukaryota</taxon>
        <taxon>Viridiplantae</taxon>
        <taxon>Streptophyta</taxon>
        <taxon>Embryophyta</taxon>
        <taxon>Tracheophyta</taxon>
        <taxon>Spermatophyta</taxon>
        <taxon>Magnoliopsida</taxon>
        <taxon>eudicotyledons</taxon>
        <taxon>Gunneridae</taxon>
        <taxon>Pentapetalae</taxon>
        <taxon>asterids</taxon>
        <taxon>campanulids</taxon>
        <taxon>Asterales</taxon>
        <taxon>Asteraceae</taxon>
        <taxon>Asteroideae</taxon>
        <taxon>Anthemideae</taxon>
        <taxon>Anthemidinae</taxon>
        <taxon>Tanacetum</taxon>
    </lineage>
</organism>
<reference evidence="1" key="2">
    <citation type="submission" date="2022-01" db="EMBL/GenBank/DDBJ databases">
        <authorList>
            <person name="Yamashiro T."/>
            <person name="Shiraishi A."/>
            <person name="Satake H."/>
            <person name="Nakayama K."/>
        </authorList>
    </citation>
    <scope>NUCLEOTIDE SEQUENCE</scope>
</reference>
<gene>
    <name evidence="1" type="ORF">Tco_0748539</name>
</gene>
<accession>A0ABQ4YZC5</accession>
<sequence>MIRSFCEKFLQQKHAASIDQSPLQEMSLQEMEDLKQHYLDEMLSLSNDLGIKDYRNEKINIHFKRECKDMIDELKSKFNGMSIEINKKKDLQRLEPVANLSTYPLQRFKSFCYDDDDDYDYEEISIPLRDIISKLPSSIAITSVLPTLDPEDSLIMGNEELSTIPEKDSDKVIKSSVEDFVPIPSESEDTSGSDSECILPSCDDFSPINVYEETSVTLSNPLFNSNDDFTSSDDESLSDEDVPKDNVKIYSNPLFEFDDEYISSNVNPLFDEVLENIECKVSYDSNLDEPTLLVTPLSDFNEDVCLGLSDDIELLLYHDPCISVKIFYDAPIDDLIFDPGGDIDEIDTFLNVDISTDIEDGYHDSEGDILYLEHLLSDDTTLSLPPKVFLDHDPRSVFGLHKMRLAASLHLHGGGDTLILLWWMKMMRWWCASGWSSEHGRKGGDGGDVDGVDGPEMMVGNGVACSHAGDLEHNDWRRGRGYMIQGLRWICFDLRAWKDEIGERPQALEGSFPHYK</sequence>
<evidence type="ECO:0000313" key="1">
    <source>
        <dbReference type="EMBL" id="GJS81998.1"/>
    </source>
</evidence>
<dbReference type="Proteomes" id="UP001151760">
    <property type="component" value="Unassembled WGS sequence"/>
</dbReference>
<comment type="caution">
    <text evidence="1">The sequence shown here is derived from an EMBL/GenBank/DDBJ whole genome shotgun (WGS) entry which is preliminary data.</text>
</comment>
<protein>
    <submittedName>
        <fullName evidence="1">Uncharacterized protein</fullName>
    </submittedName>
</protein>
<reference evidence="1" key="1">
    <citation type="journal article" date="2022" name="Int. J. Mol. Sci.">
        <title>Draft Genome of Tanacetum Coccineum: Genomic Comparison of Closely Related Tanacetum-Family Plants.</title>
        <authorList>
            <person name="Yamashiro T."/>
            <person name="Shiraishi A."/>
            <person name="Nakayama K."/>
            <person name="Satake H."/>
        </authorList>
    </citation>
    <scope>NUCLEOTIDE SEQUENCE</scope>
</reference>
<evidence type="ECO:0000313" key="2">
    <source>
        <dbReference type="Proteomes" id="UP001151760"/>
    </source>
</evidence>
<name>A0ABQ4YZC5_9ASTR</name>
<dbReference type="EMBL" id="BQNB010010790">
    <property type="protein sequence ID" value="GJS81998.1"/>
    <property type="molecule type" value="Genomic_DNA"/>
</dbReference>